<evidence type="ECO:0000313" key="2">
    <source>
        <dbReference type="Proteomes" id="UP000317977"/>
    </source>
</evidence>
<dbReference type="SUPFAM" id="SSF50969">
    <property type="entry name" value="YVTN repeat-like/Quinoprotein amine dehydrogenase"/>
    <property type="match status" value="1"/>
</dbReference>
<proteinExistence type="predicted"/>
<dbReference type="Gene3D" id="2.130.10.10">
    <property type="entry name" value="YVTN repeat-like/Quinoprotein amine dehydrogenase"/>
    <property type="match status" value="1"/>
</dbReference>
<organism evidence="1 2">
    <name type="scientific">Rubripirellula reticaptiva</name>
    <dbReference type="NCBI Taxonomy" id="2528013"/>
    <lineage>
        <taxon>Bacteria</taxon>
        <taxon>Pseudomonadati</taxon>
        <taxon>Planctomycetota</taxon>
        <taxon>Planctomycetia</taxon>
        <taxon>Pirellulales</taxon>
        <taxon>Pirellulaceae</taxon>
        <taxon>Rubripirellula</taxon>
    </lineage>
</organism>
<sequence>MTNAHDHRADLTASFEPMRHFMILQSESDVRVLIRRLLLSCLLIALIAQLVQSQDSEINEIQVGDYVRFELRGNTYQGPVIQATTNGRLLIVDVSVDDRKSRRQVKREACVRLTPAEMNSVFKPVPPASKSEPIELTMPTLAEPGEGEEIALTNEQLPSVDVSSPTVLDWSGFQAGKRRINKVPFDADPDLPYVLDISTGTVVYSVASDHSTDIFVSTDRPSDYRLVRIKNHTVRIADTLPQHGVALGLIRDETDHDKGLCVITGLSTGQPRVASAWSLPKQKVRPLYCHYRRLLPDGSVVCVYENTLRVFDGRDGRLCWHCPVPAFFEPAVSQGGRWLAIAANGRLFVVEASTGRCAGSIPNLGKETMQPCFSPDGKMLAVYGENRMVITRINDGRVVLDHQANVDLAPFGGESLWTAPAVLVTPGGYLMDLRKNMLVWKYQLPADVNEWMGAPESGWIPIINDDWLSFVRIPHQDVTQLSAAVDQNALVAIQAGDSLRIEVEIKDDVRGDVDAFKANLTKALESSGYRQDISAEALLKAEVVRAAERTDHYINFGTGKTESITYRPFGARVTVVHRGEELWSANQAGNLNYHIAGGLQRAAKQLEQPPANLFQTMQLPRRFLSKKFQNGLGKSSVSIDGVK</sequence>
<gene>
    <name evidence="1" type="ORF">Poly59_04680</name>
</gene>
<reference evidence="1 2" key="1">
    <citation type="submission" date="2019-02" db="EMBL/GenBank/DDBJ databases">
        <title>Deep-cultivation of Planctomycetes and their phenomic and genomic characterization uncovers novel biology.</title>
        <authorList>
            <person name="Wiegand S."/>
            <person name="Jogler M."/>
            <person name="Boedeker C."/>
            <person name="Pinto D."/>
            <person name="Vollmers J."/>
            <person name="Rivas-Marin E."/>
            <person name="Kohn T."/>
            <person name="Peeters S.H."/>
            <person name="Heuer A."/>
            <person name="Rast P."/>
            <person name="Oberbeckmann S."/>
            <person name="Bunk B."/>
            <person name="Jeske O."/>
            <person name="Meyerdierks A."/>
            <person name="Storesund J.E."/>
            <person name="Kallscheuer N."/>
            <person name="Luecker S."/>
            <person name="Lage O.M."/>
            <person name="Pohl T."/>
            <person name="Merkel B.J."/>
            <person name="Hornburger P."/>
            <person name="Mueller R.-W."/>
            <person name="Bruemmer F."/>
            <person name="Labrenz M."/>
            <person name="Spormann A.M."/>
            <person name="Op Den Camp H."/>
            <person name="Overmann J."/>
            <person name="Amann R."/>
            <person name="Jetten M.S.M."/>
            <person name="Mascher T."/>
            <person name="Medema M.H."/>
            <person name="Devos D.P."/>
            <person name="Kaster A.-K."/>
            <person name="Ovreas L."/>
            <person name="Rohde M."/>
            <person name="Galperin M.Y."/>
            <person name="Jogler C."/>
        </authorList>
    </citation>
    <scope>NUCLEOTIDE SEQUENCE [LARGE SCALE GENOMIC DNA]</scope>
    <source>
        <strain evidence="1 2">Poly59</strain>
    </source>
</reference>
<dbReference type="EMBL" id="SJPX01000001">
    <property type="protein sequence ID" value="TWU57561.1"/>
    <property type="molecule type" value="Genomic_DNA"/>
</dbReference>
<name>A0A5C6FD93_9BACT</name>
<dbReference type="Proteomes" id="UP000317977">
    <property type="component" value="Unassembled WGS sequence"/>
</dbReference>
<dbReference type="OrthoDB" id="219961at2"/>
<comment type="caution">
    <text evidence="1">The sequence shown here is derived from an EMBL/GenBank/DDBJ whole genome shotgun (WGS) entry which is preliminary data.</text>
</comment>
<dbReference type="InterPro" id="IPR011044">
    <property type="entry name" value="Quino_amine_DH_bsu"/>
</dbReference>
<keyword evidence="2" id="KW-1185">Reference proteome</keyword>
<protein>
    <recommendedName>
        <fullName evidence="3">SLA1 homology domain-containing protein</fullName>
    </recommendedName>
</protein>
<dbReference type="AlphaFoldDB" id="A0A5C6FD93"/>
<dbReference type="InterPro" id="IPR015943">
    <property type="entry name" value="WD40/YVTN_repeat-like_dom_sf"/>
</dbReference>
<evidence type="ECO:0000313" key="1">
    <source>
        <dbReference type="EMBL" id="TWU57561.1"/>
    </source>
</evidence>
<evidence type="ECO:0008006" key="3">
    <source>
        <dbReference type="Google" id="ProtNLM"/>
    </source>
</evidence>
<accession>A0A5C6FD93</accession>